<gene>
    <name evidence="1" type="ORF">GALL_73120</name>
</gene>
<name>A0A1J5SRP3_9ZZZZ</name>
<comment type="caution">
    <text evidence="1">The sequence shown here is derived from an EMBL/GenBank/DDBJ whole genome shotgun (WGS) entry which is preliminary data.</text>
</comment>
<evidence type="ECO:0008006" key="2">
    <source>
        <dbReference type="Google" id="ProtNLM"/>
    </source>
</evidence>
<evidence type="ECO:0000313" key="1">
    <source>
        <dbReference type="EMBL" id="OIR11135.1"/>
    </source>
</evidence>
<dbReference type="InterPro" id="IPR021390">
    <property type="entry name" value="DUF3025"/>
</dbReference>
<reference evidence="1" key="1">
    <citation type="submission" date="2016-10" db="EMBL/GenBank/DDBJ databases">
        <title>Sequence of Gallionella enrichment culture.</title>
        <authorList>
            <person name="Poehlein A."/>
            <person name="Muehling M."/>
            <person name="Daniel R."/>
        </authorList>
    </citation>
    <scope>NUCLEOTIDE SEQUENCE</scope>
</reference>
<dbReference type="EMBL" id="MLJW01000021">
    <property type="protein sequence ID" value="OIR11135.1"/>
    <property type="molecule type" value="Genomic_DNA"/>
</dbReference>
<organism evidence="1">
    <name type="scientific">mine drainage metagenome</name>
    <dbReference type="NCBI Taxonomy" id="410659"/>
    <lineage>
        <taxon>unclassified sequences</taxon>
        <taxon>metagenomes</taxon>
        <taxon>ecological metagenomes</taxon>
    </lineage>
</organism>
<accession>A0A1J5SRP3</accession>
<sequence length="283" mass="32324">MNSNPEWRKDALLDKPYFAPLHPFVYRLGRDAFPTLQDCNALLEWHTPAVTVQSGQPVRFVAQQHGKLPFESQYEPRCYLKGEVATREGNWHDLFNALVWMAFPKAKAAINARHYHVLTDHSKGADTGMFGGRGSTRDTSTLLDESGVIVVCADAELARLLRDFQWKELFWVRREQVRSSMGFYLFGHGLYEKALRTYIGMTGQGLLLAAEPEFFNWALERQLEYLDGRLSAYLSDRQHLTSTRELTPVPLLGIPGWAAENECAVYYDNKDYFRAGRHGRSAS</sequence>
<protein>
    <recommendedName>
        <fullName evidence="2">Transmembrane protein</fullName>
    </recommendedName>
</protein>
<proteinExistence type="predicted"/>
<dbReference type="AlphaFoldDB" id="A0A1J5SRP3"/>
<dbReference type="Pfam" id="PF11227">
    <property type="entry name" value="DUF3025"/>
    <property type="match status" value="1"/>
</dbReference>